<dbReference type="Pfam" id="PF00691">
    <property type="entry name" value="OmpA"/>
    <property type="match status" value="1"/>
</dbReference>
<dbReference type="InterPro" id="IPR036737">
    <property type="entry name" value="OmpA-like_sf"/>
</dbReference>
<accession>W8VWZ3</accession>
<dbReference type="PROSITE" id="PS51123">
    <property type="entry name" value="OMPA_2"/>
    <property type="match status" value="1"/>
</dbReference>
<dbReference type="PANTHER" id="PTHR30329:SF21">
    <property type="entry name" value="LIPOPROTEIN YIAD-RELATED"/>
    <property type="match status" value="1"/>
</dbReference>
<evidence type="ECO:0000313" key="11">
    <source>
        <dbReference type="EMBL" id="BAO56758.1"/>
    </source>
</evidence>
<evidence type="ECO:0000313" key="12">
    <source>
        <dbReference type="Proteomes" id="UP000031760"/>
    </source>
</evidence>
<dbReference type="Gene3D" id="2.40.160.20">
    <property type="match status" value="1"/>
</dbReference>
<dbReference type="PROSITE" id="PS01068">
    <property type="entry name" value="OMPA_1"/>
    <property type="match status" value="1"/>
</dbReference>
<evidence type="ECO:0000256" key="7">
    <source>
        <dbReference type="ARBA" id="ARBA00023136"/>
    </source>
</evidence>
<evidence type="ECO:0000256" key="8">
    <source>
        <dbReference type="ARBA" id="ARBA00023237"/>
    </source>
</evidence>
<dbReference type="KEGG" id="nmf:NMS_2749"/>
<dbReference type="EMBL" id="AP014548">
    <property type="protein sequence ID" value="BAO56758.1"/>
    <property type="molecule type" value="Genomic_DNA"/>
</dbReference>
<dbReference type="GO" id="GO:0006811">
    <property type="term" value="P:monoatomic ion transport"/>
    <property type="evidence" value="ECO:0007669"/>
    <property type="project" value="UniProtKB-KW"/>
</dbReference>
<keyword evidence="8" id="KW-0998">Cell outer membrane</keyword>
<keyword evidence="3" id="KW-1134">Transmembrane beta strand</keyword>
<gene>
    <name evidence="11" type="ORF">NMS_2749</name>
</gene>
<dbReference type="GO" id="GO:0015288">
    <property type="term" value="F:porin activity"/>
    <property type="evidence" value="ECO:0007669"/>
    <property type="project" value="UniProtKB-KW"/>
</dbReference>
<dbReference type="InterPro" id="IPR006690">
    <property type="entry name" value="OMPA-like_CS"/>
</dbReference>
<organism evidence="11 12">
    <name type="scientific">Nonlabens marinus S1-08</name>
    <dbReference type="NCBI Taxonomy" id="1454201"/>
    <lineage>
        <taxon>Bacteria</taxon>
        <taxon>Pseudomonadati</taxon>
        <taxon>Bacteroidota</taxon>
        <taxon>Flavobacteriia</taxon>
        <taxon>Flavobacteriales</taxon>
        <taxon>Flavobacteriaceae</taxon>
        <taxon>Nonlabens</taxon>
    </lineage>
</organism>
<dbReference type="InterPro" id="IPR011250">
    <property type="entry name" value="OMP/PagP_B-barrel"/>
</dbReference>
<name>W8VWZ3_9FLAO</name>
<feature type="domain" description="OmpA-like" evidence="10">
    <location>
        <begin position="271"/>
        <end position="384"/>
    </location>
</feature>
<dbReference type="InterPro" id="IPR006664">
    <property type="entry name" value="OMP_bac"/>
</dbReference>
<keyword evidence="2" id="KW-0813">Transport</keyword>
<dbReference type="GO" id="GO:0009279">
    <property type="term" value="C:cell outer membrane"/>
    <property type="evidence" value="ECO:0007669"/>
    <property type="project" value="UniProtKB-SubCell"/>
</dbReference>
<evidence type="ECO:0000259" key="10">
    <source>
        <dbReference type="PROSITE" id="PS51123"/>
    </source>
</evidence>
<dbReference type="InterPro" id="IPR050330">
    <property type="entry name" value="Bact_OuterMem_StrucFunc"/>
</dbReference>
<comment type="subcellular location">
    <subcellularLocation>
        <location evidence="1">Cell outer membrane</location>
        <topology evidence="1">Multi-pass membrane protein</topology>
    </subcellularLocation>
</comment>
<keyword evidence="12" id="KW-1185">Reference proteome</keyword>
<dbReference type="AlphaFoldDB" id="W8VWZ3"/>
<evidence type="ECO:0000256" key="6">
    <source>
        <dbReference type="ARBA" id="ARBA00023114"/>
    </source>
</evidence>
<reference evidence="11 12" key="1">
    <citation type="journal article" date="2014" name="Proc. Natl. Acad. Sci. U.S.A.">
        <title>Functional characterization of flavobacteria rhodopsins reveals a unique class of light-driven chloride pump in bacteria.</title>
        <authorList>
            <person name="Yoshizawa S."/>
            <person name="Kumagai Y."/>
            <person name="Kim H."/>
            <person name="Ogura Y."/>
            <person name="Hayashi T."/>
            <person name="Iwasaki W."/>
            <person name="DeLong E.F."/>
            <person name="Kogure K."/>
        </authorList>
    </citation>
    <scope>NUCLEOTIDE SEQUENCE [LARGE SCALE GENOMIC DNA]</scope>
    <source>
        <strain evidence="11 12">S1-08</strain>
    </source>
</reference>
<evidence type="ECO:0000256" key="1">
    <source>
        <dbReference type="ARBA" id="ARBA00004571"/>
    </source>
</evidence>
<protein>
    <submittedName>
        <fullName evidence="11">OmpA domain protein</fullName>
    </submittedName>
</protein>
<sequence length="384" mass="42303">MAQDTMMDDAPRDRETIPYNQWSVDLGLGVHKPVRPVAEGYFTNTPSIGQADLGVRYMINDKFGLNLDLGYNRFEGDDESLPFKSQAYRVSLEGVVNAGTFLGFREWTDRFGLLLHGGAGVTTLKYQEPRDIEDGDQMLNFTVGATPQLRVSDRVALFADLSIFGHVRQDRSFDGTRPTGTRGFNGFLVNASVGASFYLGGNDVHADWYNGSVDSKLNKLDERVTALEVDGTDGDDYTLPGYLDQNTLDSRYAMKGEATNGGNGMDADALIKQLINDGYVNVYFEFNSTKPTQYSLSSINFLATYLNDNPSVNANLTGYADELGTPEYNKDLSERRANMVKDILVATGIDAGRLTTEGAGEDDSVKKSSEPARQLVRRVKFTVN</sequence>
<dbReference type="GO" id="GO:0046930">
    <property type="term" value="C:pore complex"/>
    <property type="evidence" value="ECO:0007669"/>
    <property type="project" value="UniProtKB-KW"/>
</dbReference>
<evidence type="ECO:0000256" key="2">
    <source>
        <dbReference type="ARBA" id="ARBA00022448"/>
    </source>
</evidence>
<evidence type="ECO:0000256" key="9">
    <source>
        <dbReference type="PROSITE-ProRule" id="PRU00473"/>
    </source>
</evidence>
<dbReference type="Proteomes" id="UP000031760">
    <property type="component" value="Chromosome"/>
</dbReference>
<keyword evidence="4" id="KW-0812">Transmembrane</keyword>
<keyword evidence="6" id="KW-0626">Porin</keyword>
<keyword evidence="5" id="KW-0406">Ion transport</keyword>
<dbReference type="PRINTS" id="PR01021">
    <property type="entry name" value="OMPADOMAIN"/>
</dbReference>
<dbReference type="InterPro" id="IPR006665">
    <property type="entry name" value="OmpA-like"/>
</dbReference>
<dbReference type="HOGENOM" id="CLU_610681_0_0_10"/>
<dbReference type="SUPFAM" id="SSF56925">
    <property type="entry name" value="OMPA-like"/>
    <property type="match status" value="1"/>
</dbReference>
<dbReference type="PANTHER" id="PTHR30329">
    <property type="entry name" value="STATOR ELEMENT OF FLAGELLAR MOTOR COMPLEX"/>
    <property type="match status" value="1"/>
</dbReference>
<evidence type="ECO:0000256" key="3">
    <source>
        <dbReference type="ARBA" id="ARBA00022452"/>
    </source>
</evidence>
<proteinExistence type="predicted"/>
<dbReference type="CDD" id="cd07185">
    <property type="entry name" value="OmpA_C-like"/>
    <property type="match status" value="1"/>
</dbReference>
<evidence type="ECO:0000256" key="4">
    <source>
        <dbReference type="ARBA" id="ARBA00022692"/>
    </source>
</evidence>
<dbReference type="Gene3D" id="3.30.1330.60">
    <property type="entry name" value="OmpA-like domain"/>
    <property type="match status" value="1"/>
</dbReference>
<keyword evidence="7 9" id="KW-0472">Membrane</keyword>
<dbReference type="STRING" id="1454201.NMS_2749"/>
<evidence type="ECO:0000256" key="5">
    <source>
        <dbReference type="ARBA" id="ARBA00023065"/>
    </source>
</evidence>
<dbReference type="SUPFAM" id="SSF103088">
    <property type="entry name" value="OmpA-like"/>
    <property type="match status" value="1"/>
</dbReference>